<accession>A0A1M6N4V7</accession>
<dbReference type="NCBIfam" id="TIGR00654">
    <property type="entry name" value="PhzF_family"/>
    <property type="match status" value="1"/>
</dbReference>
<feature type="active site" evidence="1">
    <location>
        <position position="47"/>
    </location>
</feature>
<dbReference type="Pfam" id="PF02567">
    <property type="entry name" value="PhzC-PhzF"/>
    <property type="match status" value="1"/>
</dbReference>
<dbReference type="Proteomes" id="UP000184363">
    <property type="component" value="Unassembled WGS sequence"/>
</dbReference>
<reference evidence="2 3" key="1">
    <citation type="submission" date="2016-11" db="EMBL/GenBank/DDBJ databases">
        <authorList>
            <person name="Jaros S."/>
            <person name="Januszkiewicz K."/>
            <person name="Wedrychowicz H."/>
        </authorList>
    </citation>
    <scope>NUCLEOTIDE SEQUENCE [LARGE SCALE GENOMIC DNA]</scope>
    <source>
        <strain evidence="2 3">DSM 43832</strain>
    </source>
</reference>
<organism evidence="2 3">
    <name type="scientific">Pseudonocardia thermophila</name>
    <dbReference type="NCBI Taxonomy" id="1848"/>
    <lineage>
        <taxon>Bacteria</taxon>
        <taxon>Bacillati</taxon>
        <taxon>Actinomycetota</taxon>
        <taxon>Actinomycetes</taxon>
        <taxon>Pseudonocardiales</taxon>
        <taxon>Pseudonocardiaceae</taxon>
        <taxon>Pseudonocardia</taxon>
    </lineage>
</organism>
<name>A0A1M6N4V7_PSETH</name>
<sequence>MTTYPFAQLDVFATGPLTGNPLAVVHDATGLADEQMQRFAQWTDLSETVFLLPPTREGAHYRTRIFTPDRELPFAGHPTLGSAYAWLTAHPEHTADAVVQDCGAGAVTVRRTASGLAFAAPPLLRSGPVDDAERAALAEGLRIDPGAIRAAEWVSNGPGWRAVLLEDADAVLAVQPGLVPGDVGIIGPYPAGSEFAFEVRAFFVKNGATCEDPVTGSFNAGVAQWLYASGRVSGPYAARQGTALGRAGRVDVERDAAGTVWVGGAVRTHIRGEVEI</sequence>
<keyword evidence="3" id="KW-1185">Reference proteome</keyword>
<evidence type="ECO:0000313" key="3">
    <source>
        <dbReference type="Proteomes" id="UP000184363"/>
    </source>
</evidence>
<evidence type="ECO:0000256" key="1">
    <source>
        <dbReference type="PIRSR" id="PIRSR016184-1"/>
    </source>
</evidence>
<dbReference type="PANTHER" id="PTHR13774">
    <property type="entry name" value="PHENAZINE BIOSYNTHESIS PROTEIN"/>
    <property type="match status" value="1"/>
</dbReference>
<dbReference type="RefSeq" id="WP_073454757.1">
    <property type="nucleotide sequence ID" value="NZ_CALGVN010000007.1"/>
</dbReference>
<dbReference type="GO" id="GO:0016853">
    <property type="term" value="F:isomerase activity"/>
    <property type="evidence" value="ECO:0007669"/>
    <property type="project" value="TreeGrafter"/>
</dbReference>
<dbReference type="AlphaFoldDB" id="A0A1M6N4V7"/>
<dbReference type="SUPFAM" id="SSF54506">
    <property type="entry name" value="Diaminopimelate epimerase-like"/>
    <property type="match status" value="1"/>
</dbReference>
<dbReference type="InterPro" id="IPR003719">
    <property type="entry name" value="Phenazine_PhzF-like"/>
</dbReference>
<dbReference type="EMBL" id="FRAP01000001">
    <property type="protein sequence ID" value="SHJ90759.1"/>
    <property type="molecule type" value="Genomic_DNA"/>
</dbReference>
<proteinExistence type="predicted"/>
<dbReference type="Gene3D" id="3.10.310.10">
    <property type="entry name" value="Diaminopimelate Epimerase, Chain A, domain 1"/>
    <property type="match status" value="2"/>
</dbReference>
<dbReference type="PANTHER" id="PTHR13774:SF32">
    <property type="entry name" value="ANTISENSE-ENHANCING SEQUENCE 1"/>
    <property type="match status" value="1"/>
</dbReference>
<dbReference type="STRING" id="1848.SAMN05443637_10128"/>
<dbReference type="PIRSF" id="PIRSF016184">
    <property type="entry name" value="PhzC_PhzF"/>
    <property type="match status" value="1"/>
</dbReference>
<dbReference type="GO" id="GO:0005737">
    <property type="term" value="C:cytoplasm"/>
    <property type="evidence" value="ECO:0007669"/>
    <property type="project" value="TreeGrafter"/>
</dbReference>
<gene>
    <name evidence="2" type="ORF">SAMN05443637_10128</name>
</gene>
<evidence type="ECO:0000313" key="2">
    <source>
        <dbReference type="EMBL" id="SHJ90759.1"/>
    </source>
</evidence>
<protein>
    <submittedName>
        <fullName evidence="2">Phenazine biosynthesis protein PhzF family</fullName>
    </submittedName>
</protein>